<dbReference type="SUPFAM" id="SSF51905">
    <property type="entry name" value="FAD/NAD(P)-binding domain"/>
    <property type="match status" value="1"/>
</dbReference>
<evidence type="ECO:0000256" key="2">
    <source>
        <dbReference type="ARBA" id="ARBA00022630"/>
    </source>
</evidence>
<dbReference type="InterPro" id="IPR036188">
    <property type="entry name" value="FAD/NAD-bd_sf"/>
</dbReference>
<keyword evidence="4" id="KW-0560">Oxidoreductase</keyword>
<keyword evidence="2" id="KW-0285">Flavoprotein</keyword>
<dbReference type="Pfam" id="PF01494">
    <property type="entry name" value="FAD_binding_3"/>
    <property type="match status" value="1"/>
</dbReference>
<dbReference type="PANTHER" id="PTHR47178">
    <property type="entry name" value="MONOOXYGENASE, FAD-BINDING"/>
    <property type="match status" value="1"/>
</dbReference>
<dbReference type="Gene3D" id="3.50.50.60">
    <property type="entry name" value="FAD/NAD(P)-binding domain"/>
    <property type="match status" value="1"/>
</dbReference>
<evidence type="ECO:0000256" key="3">
    <source>
        <dbReference type="ARBA" id="ARBA00022827"/>
    </source>
</evidence>
<comment type="cofactor">
    <cofactor evidence="1">
        <name>FAD</name>
        <dbReference type="ChEBI" id="CHEBI:57692"/>
    </cofactor>
</comment>
<feature type="domain" description="FAD-binding" evidence="6">
    <location>
        <begin position="183"/>
        <end position="380"/>
    </location>
</feature>
<dbReference type="STRING" id="1745343.A0A2J6QF46"/>
<keyword evidence="3" id="KW-0274">FAD</keyword>
<dbReference type="AlphaFoldDB" id="A0A2J6QF46"/>
<dbReference type="GO" id="GO:0071949">
    <property type="term" value="F:FAD binding"/>
    <property type="evidence" value="ECO:0007669"/>
    <property type="project" value="InterPro"/>
</dbReference>
<evidence type="ECO:0000256" key="1">
    <source>
        <dbReference type="ARBA" id="ARBA00001974"/>
    </source>
</evidence>
<dbReference type="OrthoDB" id="655030at2759"/>
<evidence type="ECO:0000256" key="5">
    <source>
        <dbReference type="ARBA" id="ARBA00023033"/>
    </source>
</evidence>
<dbReference type="Proteomes" id="UP000235672">
    <property type="component" value="Unassembled WGS sequence"/>
</dbReference>
<dbReference type="Pfam" id="PF13450">
    <property type="entry name" value="NAD_binding_8"/>
    <property type="match status" value="1"/>
</dbReference>
<gene>
    <name evidence="7" type="ORF">NA56DRAFT_565929</name>
</gene>
<evidence type="ECO:0000256" key="4">
    <source>
        <dbReference type="ARBA" id="ARBA00023002"/>
    </source>
</evidence>
<dbReference type="PRINTS" id="PR00420">
    <property type="entry name" value="RNGMNOXGNASE"/>
</dbReference>
<dbReference type="GO" id="GO:0004497">
    <property type="term" value="F:monooxygenase activity"/>
    <property type="evidence" value="ECO:0007669"/>
    <property type="project" value="UniProtKB-KW"/>
</dbReference>
<organism evidence="7 8">
    <name type="scientific">Hyaloscypha hepaticicola</name>
    <dbReference type="NCBI Taxonomy" id="2082293"/>
    <lineage>
        <taxon>Eukaryota</taxon>
        <taxon>Fungi</taxon>
        <taxon>Dikarya</taxon>
        <taxon>Ascomycota</taxon>
        <taxon>Pezizomycotina</taxon>
        <taxon>Leotiomycetes</taxon>
        <taxon>Helotiales</taxon>
        <taxon>Hyaloscyphaceae</taxon>
        <taxon>Hyaloscypha</taxon>
    </lineage>
</organism>
<name>A0A2J6QF46_9HELO</name>
<accession>A0A2J6QF46</accession>
<reference evidence="7 8" key="1">
    <citation type="submission" date="2016-05" db="EMBL/GenBank/DDBJ databases">
        <title>A degradative enzymes factory behind the ericoid mycorrhizal symbiosis.</title>
        <authorList>
            <consortium name="DOE Joint Genome Institute"/>
            <person name="Martino E."/>
            <person name="Morin E."/>
            <person name="Grelet G."/>
            <person name="Kuo A."/>
            <person name="Kohler A."/>
            <person name="Daghino S."/>
            <person name="Barry K."/>
            <person name="Choi C."/>
            <person name="Cichocki N."/>
            <person name="Clum A."/>
            <person name="Copeland A."/>
            <person name="Hainaut M."/>
            <person name="Haridas S."/>
            <person name="Labutti K."/>
            <person name="Lindquist E."/>
            <person name="Lipzen A."/>
            <person name="Khouja H.-R."/>
            <person name="Murat C."/>
            <person name="Ohm R."/>
            <person name="Olson A."/>
            <person name="Spatafora J."/>
            <person name="Veneault-Fourrey C."/>
            <person name="Henrissat B."/>
            <person name="Grigoriev I."/>
            <person name="Martin F."/>
            <person name="Perotto S."/>
        </authorList>
    </citation>
    <scope>NUCLEOTIDE SEQUENCE [LARGE SCALE GENOMIC DNA]</scope>
    <source>
        <strain evidence="7 8">UAMH 7357</strain>
    </source>
</reference>
<evidence type="ECO:0000259" key="6">
    <source>
        <dbReference type="Pfam" id="PF01494"/>
    </source>
</evidence>
<keyword evidence="5" id="KW-0503">Monooxygenase</keyword>
<dbReference type="EMBL" id="KZ613471">
    <property type="protein sequence ID" value="PMD24893.1"/>
    <property type="molecule type" value="Genomic_DNA"/>
</dbReference>
<evidence type="ECO:0000313" key="7">
    <source>
        <dbReference type="EMBL" id="PMD24893.1"/>
    </source>
</evidence>
<sequence length="457" mass="50792">MDSITRPSSSSSSLSWLSSWSTPTSLISSEQILRVAVIGAGLGGLALGQLLQDASNVQVTVYERDLGMDSLSGYRIMMSHFVLKRLHVALPKEVWRNIALSLGVSPKDGHDLTFMKSSGQQMFSFDAEEIKDSSSVSRWQLRNALLHKSSSFVKFGKAFQRYENLPNGAVKVCFDDGSAEEFDLLVGADGVGSRVRNQLLPSSRVSDTDVAVIYFKIPLTLDTKDLLPAPSAVMAFTQNSQNIMVHSWINPRKPWATKFDDYEIAPDDSFIMFGYGSPVDEFLNKTKPPGKLSPEELKEECVARVRLITDADPKFLALAEKCVINTAYVHVVRDCQAVKRWDTSRVTLIGDAVFNISTMLGKGANCAIIDALDLAEKLRMPNAVPSSGLRYELQKCAAENVKRRLRERQRGALIQSLVYFGENKFKEFCRERGLRMAIGWIDDPRATDFHSSSQSLT</sequence>
<evidence type="ECO:0000313" key="8">
    <source>
        <dbReference type="Proteomes" id="UP000235672"/>
    </source>
</evidence>
<dbReference type="PANTHER" id="PTHR47178:SF5">
    <property type="entry name" value="FAD-BINDING DOMAIN-CONTAINING PROTEIN"/>
    <property type="match status" value="1"/>
</dbReference>
<proteinExistence type="predicted"/>
<protein>
    <submittedName>
        <fullName evidence="7">FAD/NAD(P)-binding domain-containing protein</fullName>
    </submittedName>
</protein>
<dbReference type="InterPro" id="IPR002938">
    <property type="entry name" value="FAD-bd"/>
</dbReference>
<keyword evidence="8" id="KW-1185">Reference proteome</keyword>